<feature type="region of interest" description="Disordered" evidence="1">
    <location>
        <begin position="207"/>
        <end position="272"/>
    </location>
</feature>
<gene>
    <name evidence="2" type="ORF">C5167_047868</name>
</gene>
<feature type="region of interest" description="Disordered" evidence="1">
    <location>
        <begin position="137"/>
        <end position="171"/>
    </location>
</feature>
<feature type="compositionally biased region" description="Gly residues" evidence="1">
    <location>
        <begin position="207"/>
        <end position="248"/>
    </location>
</feature>
<evidence type="ECO:0000256" key="1">
    <source>
        <dbReference type="SAM" id="MobiDB-lite"/>
    </source>
</evidence>
<keyword evidence="3" id="KW-1185">Reference proteome</keyword>
<reference evidence="2 3" key="1">
    <citation type="journal article" date="2018" name="Science">
        <title>The opium poppy genome and morphinan production.</title>
        <authorList>
            <person name="Guo L."/>
            <person name="Winzer T."/>
            <person name="Yang X."/>
            <person name="Li Y."/>
            <person name="Ning Z."/>
            <person name="He Z."/>
            <person name="Teodor R."/>
            <person name="Lu Y."/>
            <person name="Bowser T.A."/>
            <person name="Graham I.A."/>
            <person name="Ye K."/>
        </authorList>
    </citation>
    <scope>NUCLEOTIDE SEQUENCE [LARGE SCALE GENOMIC DNA]</scope>
    <source>
        <strain evidence="3">cv. HN1</strain>
        <tissue evidence="2">Leaves</tissue>
    </source>
</reference>
<feature type="compositionally biased region" description="Low complexity" evidence="1">
    <location>
        <begin position="69"/>
        <end position="83"/>
    </location>
</feature>
<proteinExistence type="predicted"/>
<dbReference type="Proteomes" id="UP000316621">
    <property type="component" value="Chromosome 11"/>
</dbReference>
<organism evidence="2 3">
    <name type="scientific">Papaver somniferum</name>
    <name type="common">Opium poppy</name>
    <dbReference type="NCBI Taxonomy" id="3469"/>
    <lineage>
        <taxon>Eukaryota</taxon>
        <taxon>Viridiplantae</taxon>
        <taxon>Streptophyta</taxon>
        <taxon>Embryophyta</taxon>
        <taxon>Tracheophyta</taxon>
        <taxon>Spermatophyta</taxon>
        <taxon>Magnoliopsida</taxon>
        <taxon>Ranunculales</taxon>
        <taxon>Papaveraceae</taxon>
        <taxon>Papaveroideae</taxon>
        <taxon>Papaver</taxon>
    </lineage>
</organism>
<name>A0A4Y7LKS6_PAPSO</name>
<evidence type="ECO:0000313" key="3">
    <source>
        <dbReference type="Proteomes" id="UP000316621"/>
    </source>
</evidence>
<dbReference type="EMBL" id="CM010725">
    <property type="protein sequence ID" value="RZC85088.1"/>
    <property type="molecule type" value="Genomic_DNA"/>
</dbReference>
<sequence>MHYHSLSKAYKDSFKFESKVKETIDSDTNYGKQGVFILGIHLTTAVTTIISWIRGDEDIGETGVRGLPSSSDDGGENSNGSRGISAPPLSLDGGGENTFDSWNIIITIRRWGGDNHGNIGGGKSEIGGNGGGIITSGGISGGGKSERGGNGGGIITPGGMSGGGKSESGGNGVGISTLGGIIGGGKNEIGGNGGGIITPGGITGGECAGGGGEGTKGGSETIGGDFNGGGGDGTISGGGRGDEGGGATGRRRGDEPQLPNSWLCDGATGKSDTWTYIPGHSTLVA</sequence>
<feature type="region of interest" description="Disordered" evidence="1">
    <location>
        <begin position="60"/>
        <end position="93"/>
    </location>
</feature>
<dbReference type="AlphaFoldDB" id="A0A4Y7LKS6"/>
<dbReference type="Gramene" id="RZC85088">
    <property type="protein sequence ID" value="RZC85088"/>
    <property type="gene ID" value="C5167_047868"/>
</dbReference>
<protein>
    <submittedName>
        <fullName evidence="2">Uncharacterized protein</fullName>
    </submittedName>
</protein>
<accession>A0A4Y7LKS6</accession>
<evidence type="ECO:0000313" key="2">
    <source>
        <dbReference type="EMBL" id="RZC85088.1"/>
    </source>
</evidence>